<name>A0A127PCE5_9BURK</name>
<protein>
    <submittedName>
        <fullName evidence="1">Uncharacterized protein</fullName>
    </submittedName>
</protein>
<proteinExistence type="predicted"/>
<organism evidence="1">
    <name type="scientific">Collimonas fungivorans</name>
    <dbReference type="NCBI Taxonomy" id="158899"/>
    <lineage>
        <taxon>Bacteria</taxon>
        <taxon>Pseudomonadati</taxon>
        <taxon>Pseudomonadota</taxon>
        <taxon>Betaproteobacteria</taxon>
        <taxon>Burkholderiales</taxon>
        <taxon>Oxalobacteraceae</taxon>
        <taxon>Collimonas</taxon>
    </lineage>
</organism>
<evidence type="ECO:0000313" key="1">
    <source>
        <dbReference type="EMBL" id="AMO95345.1"/>
    </source>
</evidence>
<sequence>MFSLNAIIKYDDHHIIYQKKARNMGRQASLICQPLKNA</sequence>
<evidence type="ECO:0000313" key="2">
    <source>
        <dbReference type="Proteomes" id="UP000072421"/>
    </source>
</evidence>
<gene>
    <name evidence="1" type="ORF">CFter6_2678</name>
</gene>
<dbReference type="EMBL" id="CP013232">
    <property type="protein sequence ID" value="AMO95345.1"/>
    <property type="molecule type" value="Genomic_DNA"/>
</dbReference>
<reference evidence="1 2" key="1">
    <citation type="submission" date="2015-11" db="EMBL/GenBank/DDBJ databases">
        <title>Exploring the genomic traits of fungus-feeding bacterial genus Collimonas.</title>
        <authorList>
            <person name="Song C."/>
            <person name="Schmidt R."/>
            <person name="de Jager V."/>
            <person name="Krzyzanowska D."/>
            <person name="Jongedijk E."/>
            <person name="Cankar K."/>
            <person name="Beekwilder J."/>
            <person name="van Veen A."/>
            <person name="de Boer W."/>
            <person name="van Veen J.A."/>
            <person name="Garbeva P."/>
        </authorList>
    </citation>
    <scope>NUCLEOTIDE SEQUENCE [LARGE SCALE GENOMIC DNA]</scope>
    <source>
        <strain evidence="1 2">Ter6</strain>
    </source>
</reference>
<dbReference type="Proteomes" id="UP000072421">
    <property type="component" value="Chromosome"/>
</dbReference>
<accession>A0A127PCE5</accession>
<dbReference type="AlphaFoldDB" id="A0A127PCE5"/>